<reference evidence="2" key="1">
    <citation type="submission" date="2015-09" db="EMBL/GenBank/DDBJ databases">
        <title>De novo assembly of Pectinophora gossypiella (Pink Bollworm) gut transcriptome.</title>
        <authorList>
            <person name="Tassone E.E."/>
        </authorList>
    </citation>
    <scope>NUCLEOTIDE SEQUENCE</scope>
</reference>
<evidence type="ECO:0000313" key="2">
    <source>
        <dbReference type="EMBL" id="JAT84622.1"/>
    </source>
</evidence>
<organism evidence="2">
    <name type="scientific">Pectinophora gossypiella</name>
    <name type="common">Cotton pink bollworm</name>
    <name type="synonym">Depressaria gossypiella</name>
    <dbReference type="NCBI Taxonomy" id="13191"/>
    <lineage>
        <taxon>Eukaryota</taxon>
        <taxon>Metazoa</taxon>
        <taxon>Ecdysozoa</taxon>
        <taxon>Arthropoda</taxon>
        <taxon>Hexapoda</taxon>
        <taxon>Insecta</taxon>
        <taxon>Pterygota</taxon>
        <taxon>Neoptera</taxon>
        <taxon>Endopterygota</taxon>
        <taxon>Lepidoptera</taxon>
        <taxon>Glossata</taxon>
        <taxon>Ditrysia</taxon>
        <taxon>Gelechioidea</taxon>
        <taxon>Gelechiidae</taxon>
        <taxon>Apatetrinae</taxon>
        <taxon>Pectinophora</taxon>
    </lineage>
</organism>
<evidence type="ECO:0000256" key="1">
    <source>
        <dbReference type="SAM" id="MobiDB-lite"/>
    </source>
</evidence>
<feature type="region of interest" description="Disordered" evidence="1">
    <location>
        <begin position="322"/>
        <end position="353"/>
    </location>
</feature>
<dbReference type="GO" id="GO:0010972">
    <property type="term" value="P:negative regulation of G2/M transition of mitotic cell cycle"/>
    <property type="evidence" value="ECO:0007669"/>
    <property type="project" value="TreeGrafter"/>
</dbReference>
<dbReference type="OrthoDB" id="6338233at2759"/>
<dbReference type="EMBL" id="GDQN01006432">
    <property type="protein sequence ID" value="JAT84622.1"/>
    <property type="molecule type" value="Transcribed_RNA"/>
</dbReference>
<gene>
    <name evidence="2" type="ORF">g.16042</name>
</gene>
<dbReference type="InterPro" id="IPR026187">
    <property type="entry name" value="Aven"/>
</dbReference>
<name>A0A1E1WC94_PECGO</name>
<feature type="region of interest" description="Disordered" evidence="1">
    <location>
        <begin position="1"/>
        <end position="42"/>
    </location>
</feature>
<protein>
    <submittedName>
        <fullName evidence="2">Uncharacterized protein</fullName>
    </submittedName>
</protein>
<proteinExistence type="predicted"/>
<dbReference type="AlphaFoldDB" id="A0A1E1WC94"/>
<feature type="region of interest" description="Disordered" evidence="1">
    <location>
        <begin position="204"/>
        <end position="230"/>
    </location>
</feature>
<accession>A0A1E1WC94</accession>
<dbReference type="PANTHER" id="PTHR16524">
    <property type="entry name" value="CELL DEATH REGULATOR AVEN"/>
    <property type="match status" value="1"/>
</dbReference>
<sequence length="363" mass="41668">MTLRSNVNRDSHGNMLLKKQKKRIEKKTEVATPSKPVYEEPGPEFYKNLKRETDDILKITEEANSKYKKKEIQSNWTKYEMPIESYEEMVEQENLGADYEKLVQAPLSVGGHFQFKHEKNWDMDGGPSLYDKYFEIDMETLATAINTVPFYERNNIDLSVFTKSDILTMNNRAIKYKKKYYNDKSYTTPDLEASENILRQKYSVSEENVETETSKKKTTLSESDDGNLETTNARDISDLIEDINLGSKNIDTKIQNPNLQHQVVAKLRKKSEKETICKDEAKLEESGTVKVKNEVIDDIDELLLGSSKATVKPNVQETKKVEITSLKAESSKGTDPGENPPTENKPVIERPEDLEKWLDDFLG</sequence>
<dbReference type="PANTHER" id="PTHR16524:SF2">
    <property type="entry name" value="CELL DEATH REGULATOR AVEN"/>
    <property type="match status" value="1"/>
</dbReference>